<proteinExistence type="predicted"/>
<dbReference type="BioCyc" id="CORYNE:G18NG-12029-MONOMER"/>
<dbReference type="Proteomes" id="UP000000582">
    <property type="component" value="Chromosome"/>
</dbReference>
<reference evidence="2" key="1">
    <citation type="journal article" date="2003" name="Appl. Microbiol. Biotechnol.">
        <title>The Corynebacterium glutamicum genome: features and impacts on biotechnological processes.</title>
        <authorList>
            <person name="Ikeda M."/>
            <person name="Nakagawa S."/>
        </authorList>
    </citation>
    <scope>NUCLEOTIDE SEQUENCE [LARGE SCALE GENOMIC DNA]</scope>
    <source>
        <strain evidence="2">ATCC 13032 / DSM 20300 / BCRC 11384 / JCM 1318 / LMG 3730 / NCIMB 10025</strain>
    </source>
</reference>
<dbReference type="OrthoDB" id="9957836at2"/>
<gene>
    <name evidence="1" type="ordered locus">Cgl2430</name>
</gene>
<dbReference type="AlphaFoldDB" id="Q8NMY3"/>
<dbReference type="EMBL" id="BA000036">
    <property type="protein sequence ID" value="BAB99823.1"/>
    <property type="molecule type" value="Genomic_DNA"/>
</dbReference>
<accession>Q6M334</accession>
<evidence type="ECO:0000313" key="1">
    <source>
        <dbReference type="EMBL" id="BAB99823.1"/>
    </source>
</evidence>
<accession>Q8NMY3</accession>
<dbReference type="RefSeq" id="WP_011015112.1">
    <property type="nucleotide sequence ID" value="NC_003450.3"/>
</dbReference>
<evidence type="ECO:0000313" key="2">
    <source>
        <dbReference type="Proteomes" id="UP000000582"/>
    </source>
</evidence>
<sequence>MTSGDPKLITLRSRNNKVVEITDARDRAFIKQADELIVKIDKLLESKRKKSR</sequence>
<dbReference type="GeneID" id="44156737"/>
<keyword evidence="2" id="KW-1185">Reference proteome</keyword>
<dbReference type="STRING" id="196627.cg2667"/>
<dbReference type="HOGENOM" id="CLU_3078853_0_0_11"/>
<name>Q8NMY3_CORGL</name>
<protein>
    <submittedName>
        <fullName evidence="1">Uncharacterized protein</fullName>
    </submittedName>
</protein>
<dbReference type="PATRIC" id="fig|196627.13.peg.2362"/>
<organism evidence="1 2">
    <name type="scientific">Corynebacterium glutamicum (strain ATCC 13032 / DSM 20300 / JCM 1318 / BCRC 11384 / CCUG 27702 / LMG 3730 / NBRC 12168 / NCIMB 10025 / NRRL B-2784 / 534)</name>
    <dbReference type="NCBI Taxonomy" id="196627"/>
    <lineage>
        <taxon>Bacteria</taxon>
        <taxon>Bacillati</taxon>
        <taxon>Actinomycetota</taxon>
        <taxon>Actinomycetes</taxon>
        <taxon>Mycobacteriales</taxon>
        <taxon>Corynebacteriaceae</taxon>
        <taxon>Corynebacterium</taxon>
    </lineage>
</organism>
<dbReference type="KEGG" id="cgl:Cgl2430"/>
<dbReference type="KEGG" id="cgb:cg2667"/>